<organism evidence="1 2">
    <name type="scientific">Aurantiacibacter atlanticus</name>
    <dbReference type="NCBI Taxonomy" id="1648404"/>
    <lineage>
        <taxon>Bacteria</taxon>
        <taxon>Pseudomonadati</taxon>
        <taxon>Pseudomonadota</taxon>
        <taxon>Alphaproteobacteria</taxon>
        <taxon>Sphingomonadales</taxon>
        <taxon>Erythrobacteraceae</taxon>
        <taxon>Aurantiacibacter</taxon>
    </lineage>
</organism>
<evidence type="ECO:0000313" key="1">
    <source>
        <dbReference type="EMBL" id="AKQ40880.2"/>
    </source>
</evidence>
<dbReference type="Gene3D" id="3.40.30.10">
    <property type="entry name" value="Glutaredoxin"/>
    <property type="match status" value="1"/>
</dbReference>
<dbReference type="CDD" id="cd02980">
    <property type="entry name" value="TRX_Fd_family"/>
    <property type="match status" value="1"/>
</dbReference>
<protein>
    <submittedName>
        <fullName evidence="1">Ferredoxin, 2Fe-2S, putative</fullName>
    </submittedName>
</protein>
<dbReference type="KEGG" id="ery:CP97_00670"/>
<proteinExistence type="predicted"/>
<dbReference type="SUPFAM" id="SSF52833">
    <property type="entry name" value="Thioredoxin-like"/>
    <property type="match status" value="1"/>
</dbReference>
<keyword evidence="2" id="KW-1185">Reference proteome</keyword>
<dbReference type="Proteomes" id="UP000059113">
    <property type="component" value="Chromosome"/>
</dbReference>
<reference evidence="1 2" key="1">
    <citation type="journal article" date="2015" name="Int. J. Syst. Evol. Microbiol.">
        <title>Erythrobacter atlanticus sp. nov., a bacterium from ocean sediment able to degrade polycyclic aromatic hydrocarbons.</title>
        <authorList>
            <person name="Zhuang L."/>
            <person name="Liu Y."/>
            <person name="Wang L."/>
            <person name="Wang W."/>
            <person name="Shao Z."/>
        </authorList>
    </citation>
    <scope>NUCLEOTIDE SEQUENCE [LARGE SCALE GENOMIC DNA]</scope>
    <source>
        <strain evidence="2">s21-N3</strain>
    </source>
</reference>
<evidence type="ECO:0000313" key="2">
    <source>
        <dbReference type="Proteomes" id="UP000059113"/>
    </source>
</evidence>
<sequence>MKELGLIGPKRTNGGGFQRSKVNCLQVCEAGPIALVLPDRIWYHSCTEDVLERILQEHLIDGVPVEEFRLRGET</sequence>
<reference evidence="2" key="2">
    <citation type="submission" date="2015-04" db="EMBL/GenBank/DDBJ databases">
        <title>The complete genome sequence of Erythrobacter sp. s21-N3.</title>
        <authorList>
            <person name="Zhuang L."/>
            <person name="Liu Y."/>
            <person name="Shao Z."/>
        </authorList>
    </citation>
    <scope>NUCLEOTIDE SEQUENCE [LARGE SCALE GENOMIC DNA]</scope>
    <source>
        <strain evidence="2">s21-N3</strain>
    </source>
</reference>
<dbReference type="EMBL" id="CP011310">
    <property type="protein sequence ID" value="AKQ40880.2"/>
    <property type="molecule type" value="Genomic_DNA"/>
</dbReference>
<gene>
    <name evidence="1" type="ORF">CP97_00670</name>
</gene>
<dbReference type="AlphaFoldDB" id="A0A0H4V8Q0"/>
<accession>A0A0H4V8Q0</accession>
<dbReference type="InterPro" id="IPR036249">
    <property type="entry name" value="Thioredoxin-like_sf"/>
</dbReference>
<dbReference type="STRING" id="1648404.CP97_00670"/>
<name>A0A0H4V8Q0_9SPHN</name>